<keyword evidence="1" id="KW-0732">Signal</keyword>
<gene>
    <name evidence="2" type="ORF">SAMN02743940_0139</name>
</gene>
<dbReference type="EMBL" id="FSRO01000001">
    <property type="protein sequence ID" value="SIN91449.1"/>
    <property type="molecule type" value="Genomic_DNA"/>
</dbReference>
<keyword evidence="3" id="KW-1185">Reference proteome</keyword>
<evidence type="ECO:0000313" key="2">
    <source>
        <dbReference type="EMBL" id="SIN91449.1"/>
    </source>
</evidence>
<dbReference type="Proteomes" id="UP000185062">
    <property type="component" value="Unassembled WGS sequence"/>
</dbReference>
<dbReference type="AlphaFoldDB" id="A0A1N6F877"/>
<protein>
    <recommendedName>
        <fullName evidence="4">YD repeat-containing protein</fullName>
    </recommendedName>
</protein>
<evidence type="ECO:0000313" key="3">
    <source>
        <dbReference type="Proteomes" id="UP000185062"/>
    </source>
</evidence>
<proteinExistence type="predicted"/>
<evidence type="ECO:0008006" key="4">
    <source>
        <dbReference type="Google" id="ProtNLM"/>
    </source>
</evidence>
<evidence type="ECO:0000256" key="1">
    <source>
        <dbReference type="SAM" id="SignalP"/>
    </source>
</evidence>
<reference evidence="2 3" key="1">
    <citation type="submission" date="2016-12" db="EMBL/GenBank/DDBJ databases">
        <authorList>
            <person name="Song W.-J."/>
            <person name="Kurnit D.M."/>
        </authorList>
    </citation>
    <scope>NUCLEOTIDE SEQUENCE [LARGE SCALE GENOMIC DNA]</scope>
    <source>
        <strain evidence="2 3">ATCC 49181</strain>
    </source>
</reference>
<feature type="signal peptide" evidence="1">
    <location>
        <begin position="1"/>
        <end position="19"/>
    </location>
</feature>
<organism evidence="2 3">
    <name type="scientific">Nitrosomonas cryotolerans ATCC 49181</name>
    <dbReference type="NCBI Taxonomy" id="1131553"/>
    <lineage>
        <taxon>Bacteria</taxon>
        <taxon>Pseudomonadati</taxon>
        <taxon>Pseudomonadota</taxon>
        <taxon>Betaproteobacteria</taxon>
        <taxon>Nitrosomonadales</taxon>
        <taxon>Nitrosomonadaceae</taxon>
        <taxon>Nitrosomonas</taxon>
    </lineage>
</organism>
<accession>A0A1N6F877</accession>
<dbReference type="PROSITE" id="PS51257">
    <property type="entry name" value="PROKAR_LIPOPROTEIN"/>
    <property type="match status" value="1"/>
</dbReference>
<sequence>MRIFKAIALIMVMSISACTSTNSIMNSWIGYSVDDLTASWGAPSSRISRADGGSTYTWSTLSSDQYGIHECRKTFVTDSTGTVTQWSYNGCPKLVLK</sequence>
<name>A0A1N6F877_9PROT</name>
<feature type="chain" id="PRO_5042859047" description="YD repeat-containing protein" evidence="1">
    <location>
        <begin position="20"/>
        <end position="97"/>
    </location>
</feature>